<feature type="region of interest" description="Disordered" evidence="1">
    <location>
        <begin position="108"/>
        <end position="129"/>
    </location>
</feature>
<proteinExistence type="predicted"/>
<organism evidence="3 4">
    <name type="scientific">Flaviaesturariibacter aridisoli</name>
    <dbReference type="NCBI Taxonomy" id="2545761"/>
    <lineage>
        <taxon>Bacteria</taxon>
        <taxon>Pseudomonadati</taxon>
        <taxon>Bacteroidota</taxon>
        <taxon>Chitinophagia</taxon>
        <taxon>Chitinophagales</taxon>
        <taxon>Chitinophagaceae</taxon>
        <taxon>Flaviaestuariibacter</taxon>
    </lineage>
</organism>
<dbReference type="InterPro" id="IPR025381">
    <property type="entry name" value="DUF4296"/>
</dbReference>
<feature type="domain" description="DUF4296" evidence="2">
    <location>
        <begin position="23"/>
        <end position="103"/>
    </location>
</feature>
<dbReference type="PROSITE" id="PS51257">
    <property type="entry name" value="PROKAR_LIPOPROTEIN"/>
    <property type="match status" value="1"/>
</dbReference>
<sequence>MMRWIPIAALCLLGACAQNERLPDDVLPPARMAPVLKGVIAADEYVGLQQEQGPLADPNAERIHRYRAAFRDAGVSEAEFRRSFTYYKAHPALLRSLFDTLQRQPNIDSAAAPAGLRRKGRPATPGNVQ</sequence>
<comment type="caution">
    <text evidence="3">The sequence shown here is derived from an EMBL/GenBank/DDBJ whole genome shotgun (WGS) entry which is preliminary data.</text>
</comment>
<name>A0A4V2WMV2_9BACT</name>
<evidence type="ECO:0000313" key="4">
    <source>
        <dbReference type="Proteomes" id="UP000295164"/>
    </source>
</evidence>
<keyword evidence="4" id="KW-1185">Reference proteome</keyword>
<dbReference type="Proteomes" id="UP000295164">
    <property type="component" value="Unassembled WGS sequence"/>
</dbReference>
<evidence type="ECO:0000259" key="2">
    <source>
        <dbReference type="Pfam" id="PF14129"/>
    </source>
</evidence>
<evidence type="ECO:0000313" key="3">
    <source>
        <dbReference type="EMBL" id="TCZ73002.1"/>
    </source>
</evidence>
<reference evidence="3 4" key="1">
    <citation type="submission" date="2019-03" db="EMBL/GenBank/DDBJ databases">
        <authorList>
            <person name="Kim M.K.M."/>
        </authorList>
    </citation>
    <scope>NUCLEOTIDE SEQUENCE [LARGE SCALE GENOMIC DNA]</scope>
    <source>
        <strain evidence="3 4">17J68-15</strain>
    </source>
</reference>
<evidence type="ECO:0000256" key="1">
    <source>
        <dbReference type="SAM" id="MobiDB-lite"/>
    </source>
</evidence>
<protein>
    <submittedName>
        <fullName evidence="3">DUF4296 domain-containing protein</fullName>
    </submittedName>
</protein>
<dbReference type="RefSeq" id="WP_131851637.1">
    <property type="nucleotide sequence ID" value="NZ_SKFH01000009.1"/>
</dbReference>
<gene>
    <name evidence="3" type="ORF">E0486_08025</name>
</gene>
<accession>A0A4V2WMV2</accession>
<dbReference type="AlphaFoldDB" id="A0A4V2WMV2"/>
<dbReference type="Pfam" id="PF14129">
    <property type="entry name" value="DUF4296"/>
    <property type="match status" value="1"/>
</dbReference>
<dbReference type="EMBL" id="SKFH01000009">
    <property type="protein sequence ID" value="TCZ73002.1"/>
    <property type="molecule type" value="Genomic_DNA"/>
</dbReference>
<dbReference type="OrthoDB" id="655149at2"/>